<feature type="compositionally biased region" description="Pro residues" evidence="1">
    <location>
        <begin position="114"/>
        <end position="129"/>
    </location>
</feature>
<accession>A0ABW2GAY3</accession>
<feature type="transmembrane region" description="Helical" evidence="2">
    <location>
        <begin position="20"/>
        <end position="42"/>
    </location>
</feature>
<keyword evidence="2" id="KW-1133">Transmembrane helix</keyword>
<reference evidence="4" key="1">
    <citation type="journal article" date="2019" name="Int. J. Syst. Evol. Microbiol.">
        <title>The Global Catalogue of Microorganisms (GCM) 10K type strain sequencing project: providing services to taxonomists for standard genome sequencing and annotation.</title>
        <authorList>
            <consortium name="The Broad Institute Genomics Platform"/>
            <consortium name="The Broad Institute Genome Sequencing Center for Infectious Disease"/>
            <person name="Wu L."/>
            <person name="Ma J."/>
        </authorList>
    </citation>
    <scope>NUCLEOTIDE SEQUENCE [LARGE SCALE GENOMIC DNA]</scope>
    <source>
        <strain evidence="4">CGMCC 1.13681</strain>
    </source>
</reference>
<name>A0ABW2GAY3_9ACTN</name>
<evidence type="ECO:0000313" key="3">
    <source>
        <dbReference type="EMBL" id="MFC7216708.1"/>
    </source>
</evidence>
<feature type="compositionally biased region" description="Low complexity" evidence="1">
    <location>
        <begin position="155"/>
        <end position="176"/>
    </location>
</feature>
<organism evidence="3 4">
    <name type="scientific">Streptomyces polyrhachis</name>
    <dbReference type="NCBI Taxonomy" id="1282885"/>
    <lineage>
        <taxon>Bacteria</taxon>
        <taxon>Bacillati</taxon>
        <taxon>Actinomycetota</taxon>
        <taxon>Actinomycetes</taxon>
        <taxon>Kitasatosporales</taxon>
        <taxon>Streptomycetaceae</taxon>
        <taxon>Streptomyces</taxon>
    </lineage>
</organism>
<dbReference type="EMBL" id="JBHSZO010000001">
    <property type="protein sequence ID" value="MFC7216708.1"/>
    <property type="molecule type" value="Genomic_DNA"/>
</dbReference>
<keyword evidence="2" id="KW-0472">Membrane</keyword>
<sequence length="176" mass="17600">MGETPRRLAWLVPSGATAAARTPFVVLVVALLGAGLIALLLLNAAVNQGSFELGELRRDTTVLTDEEQRLQREIDAYAAPDALSRRAGELGMVPGGAPAFLSLDGRVRGSASPAPVPPRPAPSPTPTPTPKASASAGAARAGEGASQSPTAGPTADPAPSGASQSAPSPAAPAQER</sequence>
<feature type="region of interest" description="Disordered" evidence="1">
    <location>
        <begin position="88"/>
        <end position="176"/>
    </location>
</feature>
<gene>
    <name evidence="3" type="ORF">ACFQLX_00760</name>
</gene>
<comment type="caution">
    <text evidence="3">The sequence shown here is derived from an EMBL/GenBank/DDBJ whole genome shotgun (WGS) entry which is preliminary data.</text>
</comment>
<keyword evidence="2" id="KW-0812">Transmembrane</keyword>
<protein>
    <submittedName>
        <fullName evidence="3">Septum formation initiator</fullName>
    </submittedName>
</protein>
<dbReference type="RefSeq" id="WP_386410486.1">
    <property type="nucleotide sequence ID" value="NZ_JBHSZO010000001.1"/>
</dbReference>
<evidence type="ECO:0000313" key="4">
    <source>
        <dbReference type="Proteomes" id="UP001596413"/>
    </source>
</evidence>
<feature type="compositionally biased region" description="Low complexity" evidence="1">
    <location>
        <begin position="130"/>
        <end position="146"/>
    </location>
</feature>
<evidence type="ECO:0000256" key="1">
    <source>
        <dbReference type="SAM" id="MobiDB-lite"/>
    </source>
</evidence>
<dbReference type="Proteomes" id="UP001596413">
    <property type="component" value="Unassembled WGS sequence"/>
</dbReference>
<evidence type="ECO:0000256" key="2">
    <source>
        <dbReference type="SAM" id="Phobius"/>
    </source>
</evidence>
<proteinExistence type="predicted"/>
<keyword evidence="4" id="KW-1185">Reference proteome</keyword>